<keyword evidence="5" id="KW-1185">Reference proteome</keyword>
<feature type="region of interest" description="Disordered" evidence="1">
    <location>
        <begin position="44"/>
        <end position="64"/>
    </location>
</feature>
<evidence type="ECO:0000256" key="1">
    <source>
        <dbReference type="SAM" id="MobiDB-lite"/>
    </source>
</evidence>
<dbReference type="EMBL" id="CP045871">
    <property type="protein sequence ID" value="QGG79319.1"/>
    <property type="molecule type" value="Genomic_DNA"/>
</dbReference>
<name>A0A5Q2Q5M8_9GAMM</name>
<dbReference type="InterPro" id="IPR036680">
    <property type="entry name" value="SPOR-like_sf"/>
</dbReference>
<keyword evidence="2" id="KW-0812">Transmembrane</keyword>
<dbReference type="Pfam" id="PF05036">
    <property type="entry name" value="SPOR"/>
    <property type="match status" value="1"/>
</dbReference>
<organism evidence="4 5">
    <name type="scientific">Litorivicinus lipolyticus</name>
    <dbReference type="NCBI Taxonomy" id="418701"/>
    <lineage>
        <taxon>Bacteria</taxon>
        <taxon>Pseudomonadati</taxon>
        <taxon>Pseudomonadota</taxon>
        <taxon>Gammaproteobacteria</taxon>
        <taxon>Oceanospirillales</taxon>
        <taxon>Litorivicinaceae</taxon>
        <taxon>Litorivicinus</taxon>
    </lineage>
</organism>
<evidence type="ECO:0000256" key="2">
    <source>
        <dbReference type="SAM" id="Phobius"/>
    </source>
</evidence>
<dbReference type="SUPFAM" id="SSF110997">
    <property type="entry name" value="Sporulation related repeat"/>
    <property type="match status" value="1"/>
</dbReference>
<sequence>MSKPTKSVEAPMPRLGPRLVVLAIVSALVGGFLAHLWLRDPTVTPNTRDPAPPETATQQSDTPSGTFRFYDLLVENEVDVQVEPTPDRPVDDRKVFLQVASFKDATDAENARVRLLMMNLNPVIETRGDWHRLIVGPFEKRREQFLIQDKLVKNGFQYLELRR</sequence>
<dbReference type="Gene3D" id="3.30.70.1070">
    <property type="entry name" value="Sporulation related repeat"/>
    <property type="match status" value="1"/>
</dbReference>
<dbReference type="OrthoDB" id="8558195at2"/>
<keyword evidence="2" id="KW-1133">Transmembrane helix</keyword>
<evidence type="ECO:0000313" key="5">
    <source>
        <dbReference type="Proteomes" id="UP000388235"/>
    </source>
</evidence>
<dbReference type="InterPro" id="IPR007730">
    <property type="entry name" value="SPOR-like_dom"/>
</dbReference>
<feature type="domain" description="SPOR" evidence="3">
    <location>
        <begin position="89"/>
        <end position="163"/>
    </location>
</feature>
<gene>
    <name evidence="4" type="ORF">GH975_01565</name>
</gene>
<dbReference type="GO" id="GO:0042834">
    <property type="term" value="F:peptidoglycan binding"/>
    <property type="evidence" value="ECO:0007669"/>
    <property type="project" value="InterPro"/>
</dbReference>
<proteinExistence type="predicted"/>
<dbReference type="RefSeq" id="WP_153712823.1">
    <property type="nucleotide sequence ID" value="NZ_CP045871.1"/>
</dbReference>
<evidence type="ECO:0000313" key="4">
    <source>
        <dbReference type="EMBL" id="QGG79319.1"/>
    </source>
</evidence>
<feature type="compositionally biased region" description="Polar residues" evidence="1">
    <location>
        <begin position="55"/>
        <end position="64"/>
    </location>
</feature>
<reference evidence="4 5" key="1">
    <citation type="submission" date="2019-11" db="EMBL/GenBank/DDBJ databases">
        <authorList>
            <person name="Khan S.A."/>
            <person name="Jeon C.O."/>
            <person name="Chun B.H."/>
        </authorList>
    </citation>
    <scope>NUCLEOTIDE SEQUENCE [LARGE SCALE GENOMIC DNA]</scope>
    <source>
        <strain evidence="4 5">IMCC 1097</strain>
    </source>
</reference>
<protein>
    <recommendedName>
        <fullName evidence="3">SPOR domain-containing protein</fullName>
    </recommendedName>
</protein>
<dbReference type="PROSITE" id="PS51724">
    <property type="entry name" value="SPOR"/>
    <property type="match status" value="1"/>
</dbReference>
<keyword evidence="2" id="KW-0472">Membrane</keyword>
<feature type="transmembrane region" description="Helical" evidence="2">
    <location>
        <begin position="20"/>
        <end position="38"/>
    </location>
</feature>
<dbReference type="Proteomes" id="UP000388235">
    <property type="component" value="Chromosome"/>
</dbReference>
<dbReference type="AlphaFoldDB" id="A0A5Q2Q5M8"/>
<evidence type="ECO:0000259" key="3">
    <source>
        <dbReference type="PROSITE" id="PS51724"/>
    </source>
</evidence>
<accession>A0A5Q2Q5M8</accession>
<dbReference type="KEGG" id="llp:GH975_01565"/>